<evidence type="ECO:0000313" key="3">
    <source>
        <dbReference type="Proteomes" id="UP000030652"/>
    </source>
</evidence>
<proteinExistence type="predicted"/>
<dbReference type="Proteomes" id="UP000030652">
    <property type="component" value="Unassembled WGS sequence"/>
</dbReference>
<feature type="transmembrane region" description="Helical" evidence="1">
    <location>
        <begin position="145"/>
        <end position="173"/>
    </location>
</feature>
<feature type="transmembrane region" description="Helical" evidence="1">
    <location>
        <begin position="62"/>
        <end position="83"/>
    </location>
</feature>
<reference evidence="2 3" key="1">
    <citation type="submission" date="2014-10" db="EMBL/GenBank/DDBJ databases">
        <title>Draft genome of anammox bacterium scalindua brodae, obtained using differential coverage binning of sequence data from two enrichment reactors.</title>
        <authorList>
            <person name="Speth D.R."/>
            <person name="Russ L."/>
            <person name="Kartal B."/>
            <person name="Op den Camp H.J."/>
            <person name="Dutilh B.E."/>
            <person name="Jetten M.S."/>
        </authorList>
    </citation>
    <scope>NUCLEOTIDE SEQUENCE [LARGE SCALE GENOMIC DNA]</scope>
    <source>
        <strain evidence="2">RU1</strain>
    </source>
</reference>
<dbReference type="AlphaFoldDB" id="A0A0B0EEI4"/>
<dbReference type="PANTHER" id="PTHR36833">
    <property type="entry name" value="SLR0610 PROTEIN-RELATED"/>
    <property type="match status" value="1"/>
</dbReference>
<dbReference type="PANTHER" id="PTHR36833:SF1">
    <property type="entry name" value="INTEGRAL MEMBRANE TRANSPORT PROTEIN"/>
    <property type="match status" value="1"/>
</dbReference>
<gene>
    <name evidence="2" type="ORF">SCABRO_03759</name>
</gene>
<evidence type="ECO:0000256" key="1">
    <source>
        <dbReference type="SAM" id="Phobius"/>
    </source>
</evidence>
<comment type="caution">
    <text evidence="2">The sequence shown here is derived from an EMBL/GenBank/DDBJ whole genome shotgun (WGS) entry which is preliminary data.</text>
</comment>
<feature type="transmembrane region" description="Helical" evidence="1">
    <location>
        <begin position="194"/>
        <end position="217"/>
    </location>
</feature>
<name>A0A0B0EEI4_9BACT</name>
<dbReference type="eggNOG" id="COG3694">
    <property type="taxonomic scope" value="Bacteria"/>
</dbReference>
<keyword evidence="1" id="KW-1133">Transmembrane helix</keyword>
<accession>A0A0B0EEI4</accession>
<feature type="transmembrane region" description="Helical" evidence="1">
    <location>
        <begin position="25"/>
        <end position="50"/>
    </location>
</feature>
<protein>
    <recommendedName>
        <fullName evidence="4">ABC transporter permease</fullName>
    </recommendedName>
</protein>
<evidence type="ECO:0008006" key="4">
    <source>
        <dbReference type="Google" id="ProtNLM"/>
    </source>
</evidence>
<evidence type="ECO:0000313" key="2">
    <source>
        <dbReference type="EMBL" id="KHE90491.1"/>
    </source>
</evidence>
<keyword evidence="1" id="KW-0812">Transmembrane</keyword>
<feature type="transmembrane region" description="Helical" evidence="1">
    <location>
        <begin position="237"/>
        <end position="258"/>
    </location>
</feature>
<organism evidence="2 3">
    <name type="scientific">Candidatus Scalindua brodae</name>
    <dbReference type="NCBI Taxonomy" id="237368"/>
    <lineage>
        <taxon>Bacteria</taxon>
        <taxon>Pseudomonadati</taxon>
        <taxon>Planctomycetota</taxon>
        <taxon>Candidatus Brocadiia</taxon>
        <taxon>Candidatus Brocadiales</taxon>
        <taxon>Candidatus Scalinduaceae</taxon>
        <taxon>Candidatus Scalindua</taxon>
    </lineage>
</organism>
<dbReference type="Pfam" id="PF06182">
    <property type="entry name" value="ABC2_membrane_6"/>
    <property type="match status" value="1"/>
</dbReference>
<dbReference type="EMBL" id="JRYO01000259">
    <property type="protein sequence ID" value="KHE90491.1"/>
    <property type="molecule type" value="Genomic_DNA"/>
</dbReference>
<sequence>MESIKIYITLFTTSIKARMEYKASFLFYIFAILSFYAGQFGLLFILLSRFHEIKGWSMGEMVFLYSLQAFAFGFTNLIFSQLVNFDNMIVDGEFDRVLVRPLSPLGQVIFSKFEVSTAAHLIIGSTALYFGSHYANIEWTFYKVILFPVIIMGGVMIAGGIRLMVTAVAFWTLRNRSLVHTVIFSSKEFINYPVNIYNVGMQFFLTFIFPIAFINFYPAHFFLDRSGAGLLHPALEMGTPIAGIIVITVSIFSWKVGVNHYQSTGS</sequence>
<keyword evidence="1" id="KW-0472">Membrane</keyword>
<dbReference type="InterPro" id="IPR010390">
    <property type="entry name" value="ABC-2_transporter-like"/>
</dbReference>